<dbReference type="InterPro" id="IPR013783">
    <property type="entry name" value="Ig-like_fold"/>
</dbReference>
<dbReference type="PRINTS" id="PR00132">
    <property type="entry name" value="GLHYDRLASE2"/>
</dbReference>
<dbReference type="GO" id="GO:0004565">
    <property type="term" value="F:beta-galactosidase activity"/>
    <property type="evidence" value="ECO:0007669"/>
    <property type="project" value="UniProtKB-EC"/>
</dbReference>
<dbReference type="SUPFAM" id="SSF51445">
    <property type="entry name" value="(Trans)glycosidases"/>
    <property type="match status" value="1"/>
</dbReference>
<dbReference type="PROSITE" id="PS00719">
    <property type="entry name" value="GLYCOSYL_HYDROL_F2_1"/>
    <property type="match status" value="1"/>
</dbReference>
<dbReference type="InterPro" id="IPR006104">
    <property type="entry name" value="Glyco_hydro_2_N"/>
</dbReference>
<dbReference type="Pfam" id="PF02929">
    <property type="entry name" value="Bgal_small_N"/>
    <property type="match status" value="1"/>
</dbReference>
<feature type="domain" description="Beta galactosidase small chain/" evidence="9">
    <location>
        <begin position="773"/>
        <end position="1044"/>
    </location>
</feature>
<dbReference type="Gene3D" id="2.60.120.260">
    <property type="entry name" value="Galactose-binding domain-like"/>
    <property type="match status" value="1"/>
</dbReference>
<evidence type="ECO:0000256" key="7">
    <source>
        <dbReference type="ARBA" id="ARBA00032230"/>
    </source>
</evidence>
<dbReference type="KEGG" id="pdh:B9T62_27840"/>
<dbReference type="Proteomes" id="UP000249890">
    <property type="component" value="Chromosome"/>
</dbReference>
<keyword evidence="6 8" id="KW-0326">Glycosidase</keyword>
<evidence type="ECO:0000256" key="8">
    <source>
        <dbReference type="RuleBase" id="RU361154"/>
    </source>
</evidence>
<dbReference type="SMART" id="SM01038">
    <property type="entry name" value="Bgal_small_N"/>
    <property type="match status" value="1"/>
</dbReference>
<evidence type="ECO:0000256" key="1">
    <source>
        <dbReference type="ARBA" id="ARBA00001412"/>
    </source>
</evidence>
<dbReference type="InterPro" id="IPR023230">
    <property type="entry name" value="Glyco_hydro_2_CS"/>
</dbReference>
<evidence type="ECO:0000256" key="4">
    <source>
        <dbReference type="ARBA" id="ARBA00013303"/>
    </source>
</evidence>
<comment type="similarity">
    <text evidence="2 8">Belongs to the glycosyl hydrolase 2 family.</text>
</comment>
<accession>A0A2Z2KLD1</accession>
<dbReference type="InterPro" id="IPR014718">
    <property type="entry name" value="GH-type_carb-bd"/>
</dbReference>
<dbReference type="GO" id="GO:0005990">
    <property type="term" value="P:lactose catabolic process"/>
    <property type="evidence" value="ECO:0007669"/>
    <property type="project" value="TreeGrafter"/>
</dbReference>
<dbReference type="EC" id="3.2.1.23" evidence="3 8"/>
<evidence type="ECO:0000259" key="9">
    <source>
        <dbReference type="SMART" id="SM01038"/>
    </source>
</evidence>
<dbReference type="InterPro" id="IPR008979">
    <property type="entry name" value="Galactose-bd-like_sf"/>
</dbReference>
<dbReference type="InterPro" id="IPR006102">
    <property type="entry name" value="Ig-like_GH2"/>
</dbReference>
<dbReference type="PANTHER" id="PTHR46323">
    <property type="entry name" value="BETA-GALACTOSIDASE"/>
    <property type="match status" value="1"/>
</dbReference>
<evidence type="ECO:0000313" key="10">
    <source>
        <dbReference type="EMBL" id="ASA24240.1"/>
    </source>
</evidence>
<evidence type="ECO:0000256" key="3">
    <source>
        <dbReference type="ARBA" id="ARBA00012756"/>
    </source>
</evidence>
<dbReference type="InterPro" id="IPR017853">
    <property type="entry name" value="GH"/>
</dbReference>
<dbReference type="InterPro" id="IPR011013">
    <property type="entry name" value="Gal_mutarotase_sf_dom"/>
</dbReference>
<dbReference type="Pfam" id="PF00703">
    <property type="entry name" value="Glyco_hydro_2"/>
    <property type="match status" value="1"/>
</dbReference>
<dbReference type="SUPFAM" id="SSF49303">
    <property type="entry name" value="beta-Galactosidase/glucuronidase domain"/>
    <property type="match status" value="2"/>
</dbReference>
<evidence type="ECO:0000313" key="11">
    <source>
        <dbReference type="Proteomes" id="UP000249890"/>
    </source>
</evidence>
<keyword evidence="5 8" id="KW-0378">Hydrolase</keyword>
<dbReference type="RefSeq" id="WP_087918226.1">
    <property type="nucleotide sequence ID" value="NZ_CP021780.1"/>
</dbReference>
<keyword evidence="11" id="KW-1185">Reference proteome</keyword>
<gene>
    <name evidence="10" type="ORF">B9T62_27840</name>
</gene>
<evidence type="ECO:0000256" key="5">
    <source>
        <dbReference type="ARBA" id="ARBA00022801"/>
    </source>
</evidence>
<dbReference type="InterPro" id="IPR006101">
    <property type="entry name" value="Glyco_hydro_2"/>
</dbReference>
<dbReference type="SUPFAM" id="SSF74650">
    <property type="entry name" value="Galactose mutarotase-like"/>
    <property type="match status" value="1"/>
</dbReference>
<organism evidence="10 11">
    <name type="scientific">Paenibacillus donghaensis</name>
    <dbReference type="NCBI Taxonomy" id="414771"/>
    <lineage>
        <taxon>Bacteria</taxon>
        <taxon>Bacillati</taxon>
        <taxon>Bacillota</taxon>
        <taxon>Bacilli</taxon>
        <taxon>Bacillales</taxon>
        <taxon>Paenibacillaceae</taxon>
        <taxon>Paenibacillus</taxon>
    </lineage>
</organism>
<dbReference type="InterPro" id="IPR004199">
    <property type="entry name" value="B-gal_small/dom_5"/>
</dbReference>
<proteinExistence type="inferred from homology"/>
<dbReference type="GO" id="GO:0009341">
    <property type="term" value="C:beta-galactosidase complex"/>
    <property type="evidence" value="ECO:0007669"/>
    <property type="project" value="InterPro"/>
</dbReference>
<dbReference type="Gene3D" id="2.60.40.10">
    <property type="entry name" value="Immunoglobulins"/>
    <property type="match status" value="2"/>
</dbReference>
<dbReference type="InterPro" id="IPR036156">
    <property type="entry name" value="Beta-gal/glucu_dom_sf"/>
</dbReference>
<dbReference type="Gene3D" id="3.20.20.80">
    <property type="entry name" value="Glycosidases"/>
    <property type="match status" value="1"/>
</dbReference>
<dbReference type="Pfam" id="PF02836">
    <property type="entry name" value="Glyco_hydro_2_C"/>
    <property type="match status" value="1"/>
</dbReference>
<sequence>MKPTKLVYSAPSNGYPEWNNNPELFQINRMAAHAVTLPYDSLEQVLDGDLTASSSYLSLNSIWKFAWARNAEERIRDFYRPDFDISNWADMPVPSHWQLEGYDYPQYTNVNYPWIKAEPELKAPFAPTGYNPVGSYVRSFSIPEAWAGQPVFLSFQGVESAFYVWVNGELVGYSEDTYTPADFDITPYLQEGENKLAVEVYRWCDGSWLEDQDFWRMSGIIRDVYLYTSPEVRLYDYFVNTDLDDNYEHAKLRLRTKLVNETDGKDAGQLTVQAQLYDQLRQPVLGEPLTLKAALGAADELTLEEAVDVRSPLKWSAEQPNLYTLVITLLDEAGKVIQRTGCRIGFRKFEIKDGLMQINGKRILFQGVNRHEFSCDSGRALSYEHTSDMLRDVQLMKSHNINAVRTSHYPNHPKWYDLCNEYGLYVIDETNLETHGSWTYGQQELGDAIPGSKPEWTANVLDRANSMFQRDKNHPSIVIWSLGNESFGGDNFIQMHEFFREQDPSRVVHYEGAFHWRASDASSDIESHMYTPPHKVEEYARNAPKKPFILCEYSHAMGNSCGGLKEYWQLFHKYPILQGGFIWDWVDQAIRRQTEDGQTIMAYGGDFGEDVHDGNFCGNGLIFADRTISPKLYEVKKCYESVTITTEDVFGGKFNIQNNYLFTNLDEFEIEWELLCSGESAGVGRLPIAGEPGETSVIDISGIYPAARKAGEEWILTLRLAKLNAAAWEKELSSEVAFEQFVLLLPVAGGDAEADEPETAAPLTLERSAATLTISGAGFSAGFSTVTGLLESYSSAGRELLQAPVVPNFWRATTDNDRGNHLPERAAAWRAASLERQLLDFSAEQVGDEAVRVTAEFAFPAAPGSQCTLVYEIRRNGEMESRMAFAPGEGLPELPEIGVRLELAPELDRLSWYGRGPFESYWDRKGGAAIGRYEGLVRDQMVPYLRPQECGNKTEVRSADIVDAQGSGLRIAGLPLVELNVLPYTPFELEEYTHPHLLPESAHTSVRINAAQMGVGGNDSWGALTLPEYTLYANRVYQLAFTLQRCGL</sequence>
<dbReference type="PANTHER" id="PTHR46323:SF2">
    <property type="entry name" value="BETA-GALACTOSIDASE"/>
    <property type="match status" value="1"/>
</dbReference>
<protein>
    <recommendedName>
        <fullName evidence="4 8">Beta-galactosidase</fullName>
        <ecNumber evidence="3 8">3.2.1.23</ecNumber>
    </recommendedName>
    <alternativeName>
        <fullName evidence="7 8">Lactase</fullName>
    </alternativeName>
</protein>
<dbReference type="EMBL" id="CP021780">
    <property type="protein sequence ID" value="ASA24240.1"/>
    <property type="molecule type" value="Genomic_DNA"/>
</dbReference>
<dbReference type="GO" id="GO:0030246">
    <property type="term" value="F:carbohydrate binding"/>
    <property type="evidence" value="ECO:0007669"/>
    <property type="project" value="InterPro"/>
</dbReference>
<dbReference type="InterPro" id="IPR032312">
    <property type="entry name" value="LacZ_4"/>
</dbReference>
<dbReference type="InterPro" id="IPR050347">
    <property type="entry name" value="Bact_Beta-galactosidase"/>
</dbReference>
<comment type="catalytic activity">
    <reaction evidence="1 8">
        <text>Hydrolysis of terminal non-reducing beta-D-galactose residues in beta-D-galactosides.</text>
        <dbReference type="EC" id="3.2.1.23"/>
    </reaction>
</comment>
<dbReference type="SUPFAM" id="SSF49785">
    <property type="entry name" value="Galactose-binding domain-like"/>
    <property type="match status" value="1"/>
</dbReference>
<dbReference type="Pfam" id="PF02837">
    <property type="entry name" value="Glyco_hydro_2_N"/>
    <property type="match status" value="1"/>
</dbReference>
<dbReference type="FunFam" id="2.60.40.10:FF:000680">
    <property type="entry name" value="Beta-galactosidase"/>
    <property type="match status" value="1"/>
</dbReference>
<name>A0A2Z2KLD1_9BACL</name>
<dbReference type="PROSITE" id="PS00608">
    <property type="entry name" value="GLYCOSYL_HYDROL_F2_2"/>
    <property type="match status" value="1"/>
</dbReference>
<dbReference type="OrthoDB" id="9762066at2"/>
<dbReference type="Pfam" id="PF16353">
    <property type="entry name" value="LacZ_4"/>
    <property type="match status" value="1"/>
</dbReference>
<dbReference type="InterPro" id="IPR006103">
    <property type="entry name" value="Glyco_hydro_2_cat"/>
</dbReference>
<dbReference type="AlphaFoldDB" id="A0A2Z2KLD1"/>
<reference evidence="10 11" key="1">
    <citation type="submission" date="2017-06" db="EMBL/GenBank/DDBJ databases">
        <title>Complete genome sequence of Paenibacillus donghaensis KCTC 13049T isolated from East Sea sediment, South Korea.</title>
        <authorList>
            <person name="Jung B.K."/>
            <person name="Hong S.-J."/>
            <person name="Shin J.-H."/>
        </authorList>
    </citation>
    <scope>NUCLEOTIDE SEQUENCE [LARGE SCALE GENOMIC DNA]</scope>
    <source>
        <strain evidence="10 11">KCTC 13049</strain>
    </source>
</reference>
<dbReference type="Gene3D" id="2.70.98.10">
    <property type="match status" value="1"/>
</dbReference>
<evidence type="ECO:0000256" key="6">
    <source>
        <dbReference type="ARBA" id="ARBA00023295"/>
    </source>
</evidence>
<evidence type="ECO:0000256" key="2">
    <source>
        <dbReference type="ARBA" id="ARBA00007401"/>
    </source>
</evidence>
<dbReference type="InterPro" id="IPR023232">
    <property type="entry name" value="Glyco_hydro_2_AS"/>
</dbReference>